<gene>
    <name evidence="8" type="primary">glyQ</name>
    <name evidence="9" type="ORF">ACFL27_14870</name>
</gene>
<dbReference type="InterPro" id="IPR002310">
    <property type="entry name" value="Gly-tRNA_ligase_asu"/>
</dbReference>
<evidence type="ECO:0000256" key="7">
    <source>
        <dbReference type="ARBA" id="ARBA00047937"/>
    </source>
</evidence>
<organism evidence="9 10">
    <name type="scientific">candidate division CSSED10-310 bacterium</name>
    <dbReference type="NCBI Taxonomy" id="2855610"/>
    <lineage>
        <taxon>Bacteria</taxon>
        <taxon>Bacteria division CSSED10-310</taxon>
    </lineage>
</organism>
<dbReference type="PANTHER" id="PTHR30075">
    <property type="entry name" value="GLYCYL-TRNA SYNTHETASE"/>
    <property type="match status" value="1"/>
</dbReference>
<comment type="similarity">
    <text evidence="1 8">Belongs to the class-II aminoacyl-tRNA synthetase family.</text>
</comment>
<dbReference type="PRINTS" id="PR01044">
    <property type="entry name" value="TRNASYNTHGA"/>
</dbReference>
<keyword evidence="8" id="KW-0963">Cytoplasm</keyword>
<dbReference type="PANTHER" id="PTHR30075:SF2">
    <property type="entry name" value="GLYCINE--TRNA LIGASE, CHLOROPLASTIC_MITOCHONDRIAL 2"/>
    <property type="match status" value="1"/>
</dbReference>
<keyword evidence="5 8" id="KW-0648">Protein biosynthesis</keyword>
<evidence type="ECO:0000256" key="3">
    <source>
        <dbReference type="ARBA" id="ARBA00022741"/>
    </source>
</evidence>
<dbReference type="EC" id="6.1.1.14" evidence="8"/>
<dbReference type="Pfam" id="PF02091">
    <property type="entry name" value="tRNA-synt_2e"/>
    <property type="match status" value="1"/>
</dbReference>
<dbReference type="InterPro" id="IPR006194">
    <property type="entry name" value="Gly-tRNA-synth_heterodimer"/>
</dbReference>
<evidence type="ECO:0000256" key="1">
    <source>
        <dbReference type="ARBA" id="ARBA00008226"/>
    </source>
</evidence>
<sequence length="295" mass="34560">MNFQNLCLTLQKFWVDQDCAYFVPYDMEVGAGTFHPATFLRVLGPEPWKAVYMQPSRRPADGRYGENPNRLYQHYQLQVVLKPSPDLIQQTYLQSLEAIGISIKDHDIRFDEDDWESPTLGAWGLGWQVLLDGLEITQFTYFQQMGGLELKPITVELTYGLERIATYIQDKDNVYDLAWNEHYTYGDIYLRNEWEYSRHTFEMIDPHREKELFDSYEEEALRLVSDGLIMPAYDHCLKCSHSFNLLDAAGAIGVSERARYIGRVRRLARQCAELYLSLRQELNFPWLKTKESVEL</sequence>
<dbReference type="Proteomes" id="UP001594351">
    <property type="component" value="Unassembled WGS sequence"/>
</dbReference>
<dbReference type="NCBIfam" id="NF006827">
    <property type="entry name" value="PRK09348.1"/>
    <property type="match status" value="1"/>
</dbReference>
<keyword evidence="6 8" id="KW-0030">Aminoacyl-tRNA synthetase</keyword>
<dbReference type="Gene3D" id="3.30.930.10">
    <property type="entry name" value="Bira Bifunctional Protein, Domain 2"/>
    <property type="match status" value="1"/>
</dbReference>
<dbReference type="InterPro" id="IPR045864">
    <property type="entry name" value="aa-tRNA-synth_II/BPL/LPL"/>
</dbReference>
<proteinExistence type="inferred from homology"/>
<evidence type="ECO:0000256" key="4">
    <source>
        <dbReference type="ARBA" id="ARBA00022840"/>
    </source>
</evidence>
<evidence type="ECO:0000256" key="5">
    <source>
        <dbReference type="ARBA" id="ARBA00022917"/>
    </source>
</evidence>
<dbReference type="Gene3D" id="1.20.58.180">
    <property type="entry name" value="Class II aaRS and biotin synthetases, domain 2"/>
    <property type="match status" value="1"/>
</dbReference>
<protein>
    <recommendedName>
        <fullName evidence="8">Glycine--tRNA ligase alpha subunit</fullName>
        <ecNumber evidence="8">6.1.1.14</ecNumber>
    </recommendedName>
    <alternativeName>
        <fullName evidence="8">Glycyl-tRNA synthetase alpha subunit</fullName>
        <shortName evidence="8">GlyRS</shortName>
    </alternativeName>
</protein>
<comment type="catalytic activity">
    <reaction evidence="7 8">
        <text>tRNA(Gly) + glycine + ATP = glycyl-tRNA(Gly) + AMP + diphosphate</text>
        <dbReference type="Rhea" id="RHEA:16013"/>
        <dbReference type="Rhea" id="RHEA-COMP:9664"/>
        <dbReference type="Rhea" id="RHEA-COMP:9683"/>
        <dbReference type="ChEBI" id="CHEBI:30616"/>
        <dbReference type="ChEBI" id="CHEBI:33019"/>
        <dbReference type="ChEBI" id="CHEBI:57305"/>
        <dbReference type="ChEBI" id="CHEBI:78442"/>
        <dbReference type="ChEBI" id="CHEBI:78522"/>
        <dbReference type="ChEBI" id="CHEBI:456215"/>
        <dbReference type="EC" id="6.1.1.14"/>
    </reaction>
</comment>
<comment type="subunit">
    <text evidence="8">Tetramer of two alpha and two beta subunits.</text>
</comment>
<reference evidence="9 10" key="1">
    <citation type="submission" date="2024-09" db="EMBL/GenBank/DDBJ databases">
        <title>Laminarin stimulates single cell rates of sulfate reduction while oxygen inhibits transcriptomic activity in coastal marine sediment.</title>
        <authorList>
            <person name="Lindsay M."/>
            <person name="Orcutt B."/>
            <person name="Emerson D."/>
            <person name="Stepanauskas R."/>
            <person name="D'Angelo T."/>
        </authorList>
    </citation>
    <scope>NUCLEOTIDE SEQUENCE [LARGE SCALE GENOMIC DNA]</scope>
    <source>
        <strain evidence="9">SAG AM-311-K15</strain>
    </source>
</reference>
<evidence type="ECO:0000256" key="2">
    <source>
        <dbReference type="ARBA" id="ARBA00022598"/>
    </source>
</evidence>
<comment type="subcellular location">
    <subcellularLocation>
        <location evidence="8">Cytoplasm</location>
    </subcellularLocation>
</comment>
<dbReference type="HAMAP" id="MF_00254">
    <property type="entry name" value="Gly_tRNA_synth_alpha"/>
    <property type="match status" value="1"/>
</dbReference>
<name>A0ABV6YZH2_UNCC1</name>
<comment type="caution">
    <text evidence="9">The sequence shown here is derived from an EMBL/GenBank/DDBJ whole genome shotgun (WGS) entry which is preliminary data.</text>
</comment>
<evidence type="ECO:0000256" key="6">
    <source>
        <dbReference type="ARBA" id="ARBA00023146"/>
    </source>
</evidence>
<evidence type="ECO:0000313" key="10">
    <source>
        <dbReference type="Proteomes" id="UP001594351"/>
    </source>
</evidence>
<evidence type="ECO:0000313" key="9">
    <source>
        <dbReference type="EMBL" id="MFC1851476.1"/>
    </source>
</evidence>
<keyword evidence="4 8" id="KW-0067">ATP-binding</keyword>
<keyword evidence="10" id="KW-1185">Reference proteome</keyword>
<keyword evidence="2 8" id="KW-0436">Ligase</keyword>
<evidence type="ECO:0000256" key="8">
    <source>
        <dbReference type="HAMAP-Rule" id="MF_00254"/>
    </source>
</evidence>
<dbReference type="PROSITE" id="PS50861">
    <property type="entry name" value="AA_TRNA_LIGASE_II_GLYAB"/>
    <property type="match status" value="1"/>
</dbReference>
<dbReference type="NCBIfam" id="TIGR00388">
    <property type="entry name" value="glyQ"/>
    <property type="match status" value="1"/>
</dbReference>
<keyword evidence="3 8" id="KW-0547">Nucleotide-binding</keyword>
<dbReference type="EMBL" id="JBHPBY010000192">
    <property type="protein sequence ID" value="MFC1851476.1"/>
    <property type="molecule type" value="Genomic_DNA"/>
</dbReference>
<dbReference type="SUPFAM" id="SSF55681">
    <property type="entry name" value="Class II aaRS and biotin synthetases"/>
    <property type="match status" value="1"/>
</dbReference>
<dbReference type="GO" id="GO:0004820">
    <property type="term" value="F:glycine-tRNA ligase activity"/>
    <property type="evidence" value="ECO:0007669"/>
    <property type="project" value="UniProtKB-EC"/>
</dbReference>
<accession>A0ABV6YZH2</accession>